<reference evidence="1" key="2">
    <citation type="submission" date="2020-11" db="EMBL/GenBank/DDBJ databases">
        <authorList>
            <person name="McCartney M.A."/>
            <person name="Auch B."/>
            <person name="Kono T."/>
            <person name="Mallez S."/>
            <person name="Becker A."/>
            <person name="Gohl D.M."/>
            <person name="Silverstein K.A.T."/>
            <person name="Koren S."/>
            <person name="Bechman K.B."/>
            <person name="Herman A."/>
            <person name="Abrahante J.E."/>
            <person name="Garbe J."/>
        </authorList>
    </citation>
    <scope>NUCLEOTIDE SEQUENCE</scope>
    <source>
        <strain evidence="1">Duluth1</strain>
        <tissue evidence="1">Whole animal</tissue>
    </source>
</reference>
<comment type="caution">
    <text evidence="1">The sequence shown here is derived from an EMBL/GenBank/DDBJ whole genome shotgun (WGS) entry which is preliminary data.</text>
</comment>
<evidence type="ECO:0000313" key="2">
    <source>
        <dbReference type="Proteomes" id="UP000828390"/>
    </source>
</evidence>
<name>A0A9D4IHQ1_DREPO</name>
<organism evidence="1 2">
    <name type="scientific">Dreissena polymorpha</name>
    <name type="common">Zebra mussel</name>
    <name type="synonym">Mytilus polymorpha</name>
    <dbReference type="NCBI Taxonomy" id="45954"/>
    <lineage>
        <taxon>Eukaryota</taxon>
        <taxon>Metazoa</taxon>
        <taxon>Spiralia</taxon>
        <taxon>Lophotrochozoa</taxon>
        <taxon>Mollusca</taxon>
        <taxon>Bivalvia</taxon>
        <taxon>Autobranchia</taxon>
        <taxon>Heteroconchia</taxon>
        <taxon>Euheterodonta</taxon>
        <taxon>Imparidentia</taxon>
        <taxon>Neoheterodontei</taxon>
        <taxon>Myida</taxon>
        <taxon>Dreissenoidea</taxon>
        <taxon>Dreissenidae</taxon>
        <taxon>Dreissena</taxon>
    </lineage>
</organism>
<proteinExistence type="predicted"/>
<protein>
    <submittedName>
        <fullName evidence="1">Uncharacterized protein</fullName>
    </submittedName>
</protein>
<keyword evidence="2" id="KW-1185">Reference proteome</keyword>
<reference evidence="1" key="1">
    <citation type="journal article" date="2019" name="bioRxiv">
        <title>The Genome of the Zebra Mussel, Dreissena polymorpha: A Resource for Invasive Species Research.</title>
        <authorList>
            <person name="McCartney M.A."/>
            <person name="Auch B."/>
            <person name="Kono T."/>
            <person name="Mallez S."/>
            <person name="Zhang Y."/>
            <person name="Obille A."/>
            <person name="Becker A."/>
            <person name="Abrahante J.E."/>
            <person name="Garbe J."/>
            <person name="Badalamenti J.P."/>
            <person name="Herman A."/>
            <person name="Mangelson H."/>
            <person name="Liachko I."/>
            <person name="Sullivan S."/>
            <person name="Sone E.D."/>
            <person name="Koren S."/>
            <person name="Silverstein K.A.T."/>
            <person name="Beckman K.B."/>
            <person name="Gohl D.M."/>
        </authorList>
    </citation>
    <scope>NUCLEOTIDE SEQUENCE</scope>
    <source>
        <strain evidence="1">Duluth1</strain>
        <tissue evidence="1">Whole animal</tissue>
    </source>
</reference>
<dbReference type="AlphaFoldDB" id="A0A9D4IHQ1"/>
<dbReference type="Proteomes" id="UP000828390">
    <property type="component" value="Unassembled WGS sequence"/>
</dbReference>
<gene>
    <name evidence="1" type="ORF">DPMN_175972</name>
</gene>
<accession>A0A9D4IHQ1</accession>
<dbReference type="EMBL" id="JAIWYP010000009">
    <property type="protein sequence ID" value="KAH3774590.1"/>
    <property type="molecule type" value="Genomic_DNA"/>
</dbReference>
<evidence type="ECO:0000313" key="1">
    <source>
        <dbReference type="EMBL" id="KAH3774590.1"/>
    </source>
</evidence>
<sequence>MKLRTRQLLTHFETSSVSSNRTSCNPSDSVPKVRLNFFRQLTAIITVLHIAHKDIGKTSRSLNFVFHAASLVMCKQNVYSILKVRTTWDTRRLAQTQDIRLKIQNLENSRVCQRESVITFAKRTSTWNTTISNGDAKLMYSAKYITNSHRPFSNKIIQKCPNGCRMLPIRTESNII</sequence>